<dbReference type="Gene3D" id="3.40.30.40">
    <property type="entry name" value="Perfringolysin"/>
    <property type="match status" value="1"/>
</dbReference>
<dbReference type="Pfam" id="PF01289">
    <property type="entry name" value="Thiol_cytolysin"/>
    <property type="match status" value="1"/>
</dbReference>
<evidence type="ECO:0000256" key="1">
    <source>
        <dbReference type="SAM" id="MobiDB-lite"/>
    </source>
</evidence>
<feature type="signal peptide" evidence="2">
    <location>
        <begin position="1"/>
        <end position="20"/>
    </location>
</feature>
<dbReference type="InterPro" id="IPR001869">
    <property type="entry name" value="Thiol_cytolysin"/>
</dbReference>
<feature type="region of interest" description="Disordered" evidence="1">
    <location>
        <begin position="216"/>
        <end position="295"/>
    </location>
</feature>
<protein>
    <recommendedName>
        <fullName evidence="5">3-keto-disaccharide hydrolase domain-containing protein</fullName>
    </recommendedName>
</protein>
<feature type="chain" id="PRO_5047048804" description="3-keto-disaccharide hydrolase domain-containing protein" evidence="2">
    <location>
        <begin position="21"/>
        <end position="886"/>
    </location>
</feature>
<evidence type="ECO:0000313" key="3">
    <source>
        <dbReference type="EMBL" id="GAA4809653.1"/>
    </source>
</evidence>
<dbReference type="EMBL" id="BAABJW010000002">
    <property type="protein sequence ID" value="GAA4809653.1"/>
    <property type="molecule type" value="Genomic_DNA"/>
</dbReference>
<sequence length="886" mass="99130">MKLANIIILLFALTFQVTLAQNFQDNLTHEAIGDFPSNWDLVGGLASIDQTAGNKFISIHHGGIIKPIVNDQTNNYINGDFTIELDIFFDTTSSLYGQRFYLRLWDGAYAYQNNDIRYKPFAIYRDGLETDWNQPEMGNAKNHLTTLQTLDAVWRHLKVECNSGKLKILLDEQLVLFLPRFKMQPTMVSIGGGINDSRYPAKIGFTNFMLYGSQLSESSTNTSPNETQNDDTSNSDGTATNSTNTTSVNNGAEATHADSDTKTVNTSDFGPSNPSSTLGTGGINPNSDSSGMVSYDVGLNNNTNNSDLSDIKYNRPLKKIELQDQTKGNRIIQVKPTSFIERNTSTSTNLGEQTVGSEKCSTTKLTLSANNESFNEFVTQNFQGWMLPGAILKADHYISDRKTVIYVDRKPITLTTNLINAQQSSFQVNNPGNLSELQDAVRQIQMLADAHVASNISFDYHEIHSKEDLEFKIYGKYKGTNIQAELDLDFTQNKETHYYMMDMTQSMFTIYNSKFDMFNTFVNDTNVHYNNLLYVSSVTYGRRAIAIIESDLDVKDFNLSINGYFSAMKKEASLESDISYFNSKNNFKMKAVFYGGIPGAAFEAIEASNEAQRLNLSRYFKEGAGDPRYALPISYKLTNLEGAEMGYGSSFNQTLTRCVPINSGTKLKVTLTDLQCINKRDGGNNPDDYALRMALKYVANGSEKNAISSEWGGKYPNDLCVWDVPVYENNKLACGDQYRQIHLPESRIQTNNINNAITFNLTAAELADANATMTLYSWLKEYTDGNDLVLYNSSIQIKISDILTDLMLGDQAHGFTLNFFDDAVSTSGKYKSYGYKSTEGMWLRRSWISHQEYNPKVLEGPIVLGTKTTNDGNRGAAWIKFELLPD</sequence>
<dbReference type="Gene3D" id="3.30.1040.20">
    <property type="match status" value="1"/>
</dbReference>
<evidence type="ECO:0000256" key="2">
    <source>
        <dbReference type="SAM" id="SignalP"/>
    </source>
</evidence>
<name>A0ABP9CG81_9FLAO</name>
<dbReference type="RefSeq" id="WP_345276399.1">
    <property type="nucleotide sequence ID" value="NZ_BAABJW010000002.1"/>
</dbReference>
<dbReference type="Gene3D" id="3.90.840.10">
    <property type="entry name" value="Thiol-activated cytolysin superfamily/Thiol-activated cytolysin, alpha-beta domain"/>
    <property type="match status" value="1"/>
</dbReference>
<evidence type="ECO:0000313" key="4">
    <source>
        <dbReference type="Proteomes" id="UP001501433"/>
    </source>
</evidence>
<gene>
    <name evidence="3" type="ORF">GCM10023330_15730</name>
</gene>
<dbReference type="SUPFAM" id="SSF56978">
    <property type="entry name" value="Perfringolysin"/>
    <property type="match status" value="1"/>
</dbReference>
<dbReference type="Proteomes" id="UP001501433">
    <property type="component" value="Unassembled WGS sequence"/>
</dbReference>
<feature type="compositionally biased region" description="Polar residues" evidence="1">
    <location>
        <begin position="262"/>
        <end position="292"/>
    </location>
</feature>
<organism evidence="3 4">
    <name type="scientific">Litoribaculum gwangyangense</name>
    <dbReference type="NCBI Taxonomy" id="1130722"/>
    <lineage>
        <taxon>Bacteria</taxon>
        <taxon>Pseudomonadati</taxon>
        <taxon>Bacteroidota</taxon>
        <taxon>Flavobacteriia</taxon>
        <taxon>Flavobacteriales</taxon>
        <taxon>Flavobacteriaceae</taxon>
        <taxon>Litoribaculum</taxon>
    </lineage>
</organism>
<proteinExistence type="predicted"/>
<evidence type="ECO:0008006" key="5">
    <source>
        <dbReference type="Google" id="ProtNLM"/>
    </source>
</evidence>
<comment type="caution">
    <text evidence="3">The sequence shown here is derived from an EMBL/GenBank/DDBJ whole genome shotgun (WGS) entry which is preliminary data.</text>
</comment>
<feature type="compositionally biased region" description="Low complexity" evidence="1">
    <location>
        <begin position="216"/>
        <end position="250"/>
    </location>
</feature>
<dbReference type="InterPro" id="IPR036363">
    <property type="entry name" value="Thiol_cytolysin_ab_sf"/>
</dbReference>
<keyword evidence="4" id="KW-1185">Reference proteome</keyword>
<keyword evidence="2" id="KW-0732">Signal</keyword>
<accession>A0ABP9CG81</accession>
<reference evidence="4" key="1">
    <citation type="journal article" date="2019" name="Int. J. Syst. Evol. Microbiol.">
        <title>The Global Catalogue of Microorganisms (GCM) 10K type strain sequencing project: providing services to taxonomists for standard genome sequencing and annotation.</title>
        <authorList>
            <consortium name="The Broad Institute Genomics Platform"/>
            <consortium name="The Broad Institute Genome Sequencing Center for Infectious Disease"/>
            <person name="Wu L."/>
            <person name="Ma J."/>
        </authorList>
    </citation>
    <scope>NUCLEOTIDE SEQUENCE [LARGE SCALE GENOMIC DNA]</scope>
    <source>
        <strain evidence="4">JCM 18325</strain>
    </source>
</reference>
<dbReference type="InterPro" id="IPR036359">
    <property type="entry name" value="Thiol_cytolysin_sf"/>
</dbReference>